<evidence type="ECO:0000256" key="2">
    <source>
        <dbReference type="ARBA" id="ARBA00022448"/>
    </source>
</evidence>
<evidence type="ECO:0000256" key="5">
    <source>
        <dbReference type="ARBA" id="ARBA00022989"/>
    </source>
</evidence>
<evidence type="ECO:0000256" key="1">
    <source>
        <dbReference type="ARBA" id="ARBA00004651"/>
    </source>
</evidence>
<reference evidence="10" key="1">
    <citation type="submission" date="2024-05" db="EMBL/GenBank/DDBJ databases">
        <title>Herbiconiux sp. A18JL235.</title>
        <authorList>
            <person name="Zhang G."/>
        </authorList>
    </citation>
    <scope>NUCLEOTIDE SEQUENCE</scope>
    <source>
        <strain evidence="10">A18JL235</strain>
    </source>
</reference>
<feature type="transmembrane region" description="Helical" evidence="8">
    <location>
        <begin position="93"/>
        <end position="122"/>
    </location>
</feature>
<dbReference type="CDD" id="cd06173">
    <property type="entry name" value="MFS_MefA_like"/>
    <property type="match status" value="1"/>
</dbReference>
<evidence type="ECO:0000256" key="4">
    <source>
        <dbReference type="ARBA" id="ARBA00022692"/>
    </source>
</evidence>
<dbReference type="SUPFAM" id="SSF103473">
    <property type="entry name" value="MFS general substrate transporter"/>
    <property type="match status" value="1"/>
</dbReference>
<dbReference type="Pfam" id="PF05977">
    <property type="entry name" value="MFS_3"/>
    <property type="match status" value="1"/>
</dbReference>
<evidence type="ECO:0000313" key="10">
    <source>
        <dbReference type="EMBL" id="XDI04401.1"/>
    </source>
</evidence>
<feature type="transmembrane region" description="Helical" evidence="8">
    <location>
        <begin position="48"/>
        <end position="72"/>
    </location>
</feature>
<proteinExistence type="predicted"/>
<dbReference type="InterPro" id="IPR020846">
    <property type="entry name" value="MFS_dom"/>
</dbReference>
<feature type="transmembrane region" description="Helical" evidence="8">
    <location>
        <begin position="287"/>
        <end position="304"/>
    </location>
</feature>
<sequence length="464" mass="48800">MSAVFRSLATIDYRIWFAGALVSNVGTWMQRTAQDWIVLTELSDHDAVALGITTALQLGPQLLLVPLSGLIADRFDRRRTLMLTQLAMGLLGAALGAIVLAGVAQLWIVYVFALLLGIASAIDAPVRQTFVSELVTGPNLGNAVALNSASFNAARTIGPAVAGLLVVAVGAGWVFLINAVSFVAVLVSLRFIRPSRLVPVTRAPRSKGQLLEGFRYVRGRPDLLVIFVIVFVIGTFGFNYAIFTSTMATVEFGLDSAGFGLLTSIMAVGSVAGALLSASRDKPRGRLVVTASLGFGLSALAAALSPGYAFFAMALVAIGFAGQVLMTTANGTVQTTTDPAMRGRVMALYMAIFMGGTPIGAPVLGAVANTLGPRWALGVAALAGVVAFVIGAVWLVVYRDARLRWVERVAGGAALRLRVPLRLEFGPGDRMRDQVTATGSFSGVAASEELREDLETEEADARRA</sequence>
<feature type="transmembrane region" description="Helical" evidence="8">
    <location>
        <begin position="375"/>
        <end position="398"/>
    </location>
</feature>
<feature type="region of interest" description="Disordered" evidence="7">
    <location>
        <begin position="439"/>
        <end position="464"/>
    </location>
</feature>
<dbReference type="PROSITE" id="PS50850">
    <property type="entry name" value="MFS"/>
    <property type="match status" value="1"/>
</dbReference>
<keyword evidence="5 8" id="KW-1133">Transmembrane helix</keyword>
<keyword evidence="4 8" id="KW-0812">Transmembrane</keyword>
<feature type="transmembrane region" description="Helical" evidence="8">
    <location>
        <begin position="160"/>
        <end position="187"/>
    </location>
</feature>
<dbReference type="GO" id="GO:0022857">
    <property type="term" value="F:transmembrane transporter activity"/>
    <property type="evidence" value="ECO:0007669"/>
    <property type="project" value="InterPro"/>
</dbReference>
<keyword evidence="2" id="KW-0813">Transport</keyword>
<evidence type="ECO:0000256" key="6">
    <source>
        <dbReference type="ARBA" id="ARBA00023136"/>
    </source>
</evidence>
<dbReference type="InterPro" id="IPR010290">
    <property type="entry name" value="TM_effector"/>
</dbReference>
<feature type="domain" description="Major facilitator superfamily (MFS) profile" evidence="9">
    <location>
        <begin position="1"/>
        <end position="402"/>
    </location>
</feature>
<keyword evidence="6 8" id="KW-0472">Membrane</keyword>
<dbReference type="InterPro" id="IPR036259">
    <property type="entry name" value="MFS_trans_sf"/>
</dbReference>
<dbReference type="GO" id="GO:0005886">
    <property type="term" value="C:plasma membrane"/>
    <property type="evidence" value="ECO:0007669"/>
    <property type="project" value="UniProtKB-SubCell"/>
</dbReference>
<evidence type="ECO:0000256" key="8">
    <source>
        <dbReference type="SAM" id="Phobius"/>
    </source>
</evidence>
<dbReference type="EMBL" id="CP162511">
    <property type="protein sequence ID" value="XDI04401.1"/>
    <property type="molecule type" value="Genomic_DNA"/>
</dbReference>
<dbReference type="RefSeq" id="WP_368496801.1">
    <property type="nucleotide sequence ID" value="NZ_CP162511.1"/>
</dbReference>
<feature type="transmembrane region" description="Helical" evidence="8">
    <location>
        <begin position="310"/>
        <end position="333"/>
    </location>
</feature>
<dbReference type="AlphaFoldDB" id="A0AB39BE35"/>
<gene>
    <name evidence="10" type="ORF">ABFY20_13810</name>
</gene>
<dbReference type="PANTHER" id="PTHR23513:SF11">
    <property type="entry name" value="STAPHYLOFERRIN A TRANSPORTER"/>
    <property type="match status" value="1"/>
</dbReference>
<dbReference type="Gene3D" id="1.20.1250.20">
    <property type="entry name" value="MFS general substrate transporter like domains"/>
    <property type="match status" value="1"/>
</dbReference>
<organism evidence="10">
    <name type="scientific">Herbiconiux sp. A18JL235</name>
    <dbReference type="NCBI Taxonomy" id="3152363"/>
    <lineage>
        <taxon>Bacteria</taxon>
        <taxon>Bacillati</taxon>
        <taxon>Actinomycetota</taxon>
        <taxon>Actinomycetes</taxon>
        <taxon>Micrococcales</taxon>
        <taxon>Microbacteriaceae</taxon>
        <taxon>Herbiconiux</taxon>
    </lineage>
</organism>
<evidence type="ECO:0000256" key="7">
    <source>
        <dbReference type="SAM" id="MobiDB-lite"/>
    </source>
</evidence>
<feature type="transmembrane region" description="Helical" evidence="8">
    <location>
        <begin position="256"/>
        <end position="275"/>
    </location>
</feature>
<feature type="transmembrane region" description="Helical" evidence="8">
    <location>
        <begin position="345"/>
        <end position="369"/>
    </location>
</feature>
<evidence type="ECO:0000256" key="3">
    <source>
        <dbReference type="ARBA" id="ARBA00022475"/>
    </source>
</evidence>
<dbReference type="PANTHER" id="PTHR23513">
    <property type="entry name" value="INTEGRAL MEMBRANE EFFLUX PROTEIN-RELATED"/>
    <property type="match status" value="1"/>
</dbReference>
<name>A0AB39BE35_9MICO</name>
<comment type="subcellular location">
    <subcellularLocation>
        <location evidence="1">Cell membrane</location>
        <topology evidence="1">Multi-pass membrane protein</topology>
    </subcellularLocation>
</comment>
<protein>
    <submittedName>
        <fullName evidence="10">MFS transporter</fullName>
    </submittedName>
</protein>
<feature type="transmembrane region" description="Helical" evidence="8">
    <location>
        <begin position="223"/>
        <end position="244"/>
    </location>
</feature>
<keyword evidence="3" id="KW-1003">Cell membrane</keyword>
<accession>A0AB39BE35</accession>
<evidence type="ECO:0000259" key="9">
    <source>
        <dbReference type="PROSITE" id="PS50850"/>
    </source>
</evidence>